<evidence type="ECO:0000256" key="5">
    <source>
        <dbReference type="ARBA" id="ARBA00022968"/>
    </source>
</evidence>
<evidence type="ECO:0000256" key="1">
    <source>
        <dbReference type="ARBA" id="ARBA00004648"/>
    </source>
</evidence>
<comment type="function">
    <text evidence="10">Essential component of the signal peptidase complex (SPC) which catalyzes the cleavage of N-terminal signal sequences from nascent proteins as they are translocated into the lumen of the endoplasmic reticulum. Essential for the SPC catalytic activity, possibly by stabilizing and positioning the active center of the complex close to the lumenal surface. Essential for viability.</text>
</comment>
<keyword evidence="6 11" id="KW-1133">Transmembrane helix</keyword>
<comment type="similarity">
    <text evidence="2">Belongs to the SPCS3 family.</text>
</comment>
<dbReference type="Proteomes" id="UP000014978">
    <property type="component" value="Unassembled WGS sequence"/>
</dbReference>
<dbReference type="STRING" id="1358809.S7XSA1"/>
<proteinExistence type="inferred from homology"/>
<evidence type="ECO:0000256" key="9">
    <source>
        <dbReference type="ARBA" id="ARBA00033146"/>
    </source>
</evidence>
<dbReference type="GO" id="GO:0005787">
    <property type="term" value="C:signal peptidase complex"/>
    <property type="evidence" value="ECO:0007669"/>
    <property type="project" value="InterPro"/>
</dbReference>
<reference evidence="13" key="1">
    <citation type="journal article" date="2013" name="PLoS Genet.">
        <title>The genome of Spraguea lophii and the basis of host-microsporidian interactions.</title>
        <authorList>
            <person name="Campbell S.E."/>
            <person name="Williams T.A."/>
            <person name="Yousuf A."/>
            <person name="Soanes D.M."/>
            <person name="Paszkiewicz K.H."/>
            <person name="Williams B.A.P."/>
        </authorList>
    </citation>
    <scope>NUCLEOTIDE SEQUENCE [LARGE SCALE GENOMIC DNA]</scope>
    <source>
        <strain evidence="13">42_110</strain>
    </source>
</reference>
<dbReference type="GO" id="GO:0045047">
    <property type="term" value="P:protein targeting to ER"/>
    <property type="evidence" value="ECO:0007669"/>
    <property type="project" value="TreeGrafter"/>
</dbReference>
<dbReference type="FunCoup" id="S7XSA1">
    <property type="interactions" value="60"/>
</dbReference>
<keyword evidence="5" id="KW-0735">Signal-anchor</keyword>
<evidence type="ECO:0000313" key="12">
    <source>
        <dbReference type="EMBL" id="EPR78783.1"/>
    </source>
</evidence>
<dbReference type="AlphaFoldDB" id="S7XSA1"/>
<dbReference type="EMBL" id="ATCN01000566">
    <property type="protein sequence ID" value="EPR78783.1"/>
    <property type="molecule type" value="Genomic_DNA"/>
</dbReference>
<dbReference type="PANTHER" id="PTHR12804">
    <property type="entry name" value="MICROSOMAL SIGNAL PEPTIDASE 23 KD SUBUNIT SPC22/23"/>
    <property type="match status" value="1"/>
</dbReference>
<dbReference type="VEuPathDB" id="MicrosporidiaDB:SLOPH_2152"/>
<evidence type="ECO:0000256" key="7">
    <source>
        <dbReference type="ARBA" id="ARBA00023136"/>
    </source>
</evidence>
<evidence type="ECO:0000313" key="13">
    <source>
        <dbReference type="Proteomes" id="UP000014978"/>
    </source>
</evidence>
<evidence type="ECO:0000256" key="3">
    <source>
        <dbReference type="ARBA" id="ARBA00022692"/>
    </source>
</evidence>
<evidence type="ECO:0000256" key="10">
    <source>
        <dbReference type="ARBA" id="ARBA00045670"/>
    </source>
</evidence>
<evidence type="ECO:0000256" key="11">
    <source>
        <dbReference type="SAM" id="Phobius"/>
    </source>
</evidence>
<dbReference type="Pfam" id="PF04573">
    <property type="entry name" value="SPC22"/>
    <property type="match status" value="1"/>
</dbReference>
<evidence type="ECO:0000256" key="8">
    <source>
        <dbReference type="ARBA" id="ARBA00029556"/>
    </source>
</evidence>
<comment type="caution">
    <text evidence="12">The sequence shown here is derived from an EMBL/GenBank/DDBJ whole genome shotgun (WGS) entry which is preliminary data.</text>
</comment>
<dbReference type="OMA" id="ICIFTYI"/>
<evidence type="ECO:0000256" key="6">
    <source>
        <dbReference type="ARBA" id="ARBA00022989"/>
    </source>
</evidence>
<evidence type="ECO:0000256" key="4">
    <source>
        <dbReference type="ARBA" id="ARBA00022824"/>
    </source>
</evidence>
<sequence>MNTFSKRISHILNYTFYATIVLLILIYMSSLWYKRSTPTSNLTIKELSALTFPKLVFNPDIDLSNQFNFNTKQIFVYLKMIYGPSNKYSEMVWSKIIKADDNKLLKNDIYNNYKFSKEVRYFQNVTFELRGSILEYVGRNYDMLIKRIVYDNKEI</sequence>
<feature type="transmembrane region" description="Helical" evidence="11">
    <location>
        <begin position="12"/>
        <end position="33"/>
    </location>
</feature>
<comment type="subcellular location">
    <subcellularLocation>
        <location evidence="1">Endoplasmic reticulum membrane</location>
        <topology evidence="1">Single-pass type II membrane protein</topology>
    </subcellularLocation>
</comment>
<keyword evidence="4" id="KW-0256">Endoplasmic reticulum</keyword>
<dbReference type="OrthoDB" id="10261524at2759"/>
<dbReference type="PANTHER" id="PTHR12804:SF0">
    <property type="entry name" value="SIGNAL PEPTIDASE COMPLEX SUBUNIT 3"/>
    <property type="match status" value="1"/>
</dbReference>
<evidence type="ECO:0000256" key="2">
    <source>
        <dbReference type="ARBA" id="ARBA00009289"/>
    </source>
</evidence>
<gene>
    <name evidence="12" type="ORF">SLOPH_2152</name>
</gene>
<organism evidence="12 13">
    <name type="scientific">Spraguea lophii (strain 42_110)</name>
    <name type="common">Microsporidian parasite</name>
    <dbReference type="NCBI Taxonomy" id="1358809"/>
    <lineage>
        <taxon>Eukaryota</taxon>
        <taxon>Fungi</taxon>
        <taxon>Fungi incertae sedis</taxon>
        <taxon>Microsporidia</taxon>
        <taxon>Spragueidae</taxon>
        <taxon>Spraguea</taxon>
    </lineage>
</organism>
<dbReference type="InterPro" id="IPR007653">
    <property type="entry name" value="SPC3"/>
</dbReference>
<name>S7XSA1_SPRLO</name>
<accession>S7XSA1</accession>
<keyword evidence="3 11" id="KW-0812">Transmembrane</keyword>
<dbReference type="GO" id="GO:0006465">
    <property type="term" value="P:signal peptide processing"/>
    <property type="evidence" value="ECO:0007669"/>
    <property type="project" value="InterPro"/>
</dbReference>
<keyword evidence="13" id="KW-1185">Reference proteome</keyword>
<dbReference type="InParanoid" id="S7XSA1"/>
<keyword evidence="7 11" id="KW-0472">Membrane</keyword>
<dbReference type="HOGENOM" id="CLU_142364_0_0_1"/>
<protein>
    <recommendedName>
        <fullName evidence="8">Signal peptidase complex subunit 3</fullName>
    </recommendedName>
    <alternativeName>
        <fullName evidence="9">Microsomal signal peptidase subunit 3</fullName>
    </alternativeName>
</protein>